<organism evidence="2 3">
    <name type="scientific">Acidocella aminolytica 101 = DSM 11237</name>
    <dbReference type="NCBI Taxonomy" id="1120923"/>
    <lineage>
        <taxon>Bacteria</taxon>
        <taxon>Pseudomonadati</taxon>
        <taxon>Pseudomonadota</taxon>
        <taxon>Alphaproteobacteria</taxon>
        <taxon>Acetobacterales</taxon>
        <taxon>Acidocellaceae</taxon>
        <taxon>Acidocella</taxon>
    </lineage>
</organism>
<evidence type="ECO:0000256" key="1">
    <source>
        <dbReference type="SAM" id="Phobius"/>
    </source>
</evidence>
<keyword evidence="1" id="KW-0472">Membrane</keyword>
<sequence length="69" mass="7603">MTKDKEKTFTVDDLTAERIAVLVELAENARIGKKMLHWLVVLGTIGGSIAFFANNVMSFLKAMRPGGIH</sequence>
<dbReference type="STRING" id="1120923.SAMN02746095_02970"/>
<reference evidence="2 3" key="1">
    <citation type="submission" date="2012-11" db="EMBL/GenBank/DDBJ databases">
        <title>Whole genome sequence of Acidocella aminolytica 101 = DSM 11237.</title>
        <authorList>
            <person name="Azuma Y."/>
            <person name="Higashiura N."/>
            <person name="Hirakawa H."/>
            <person name="Matsushita K."/>
        </authorList>
    </citation>
    <scope>NUCLEOTIDE SEQUENCE [LARGE SCALE GENOMIC DNA]</scope>
    <source>
        <strain evidence="3">101 / DSM 11237</strain>
    </source>
</reference>
<accession>A0A0D6PEP6</accession>
<feature type="transmembrane region" description="Helical" evidence="1">
    <location>
        <begin position="35"/>
        <end position="54"/>
    </location>
</feature>
<name>A0A0D6PEP6_9PROT</name>
<gene>
    <name evidence="2" type="ORF">Aam_030_064</name>
</gene>
<dbReference type="AlphaFoldDB" id="A0A0D6PEP6"/>
<keyword evidence="1" id="KW-0812">Transmembrane</keyword>
<proteinExistence type="predicted"/>
<keyword evidence="1" id="KW-1133">Transmembrane helix</keyword>
<dbReference type="Proteomes" id="UP000032668">
    <property type="component" value="Unassembled WGS sequence"/>
</dbReference>
<comment type="caution">
    <text evidence="2">The sequence shown here is derived from an EMBL/GenBank/DDBJ whole genome shotgun (WGS) entry which is preliminary data.</text>
</comment>
<dbReference type="EMBL" id="BANC01000030">
    <property type="protein sequence ID" value="GAN79831.1"/>
    <property type="molecule type" value="Genomic_DNA"/>
</dbReference>
<protein>
    <submittedName>
        <fullName evidence="2">Uncharacterized protein</fullName>
    </submittedName>
</protein>
<keyword evidence="3" id="KW-1185">Reference proteome</keyword>
<dbReference type="RefSeq" id="WP_048878262.1">
    <property type="nucleotide sequence ID" value="NZ_BANC01000030.1"/>
</dbReference>
<evidence type="ECO:0000313" key="3">
    <source>
        <dbReference type="Proteomes" id="UP000032668"/>
    </source>
</evidence>
<evidence type="ECO:0000313" key="2">
    <source>
        <dbReference type="EMBL" id="GAN79831.1"/>
    </source>
</evidence>